<feature type="compositionally biased region" description="Acidic residues" evidence="3">
    <location>
        <begin position="10"/>
        <end position="19"/>
    </location>
</feature>
<feature type="domain" description="STAS" evidence="4">
    <location>
        <begin position="39"/>
        <end position="140"/>
    </location>
</feature>
<dbReference type="OrthoDB" id="4294859at2"/>
<dbReference type="Pfam" id="PF01740">
    <property type="entry name" value="STAS"/>
    <property type="match status" value="1"/>
</dbReference>
<comment type="caution">
    <text evidence="5">The sequence shown here is derived from an EMBL/GenBank/DDBJ whole genome shotgun (WGS) entry which is preliminary data.</text>
</comment>
<protein>
    <recommendedName>
        <fullName evidence="2">Anti-sigma factor antagonist</fullName>
    </recommendedName>
</protein>
<proteinExistence type="inferred from homology"/>
<evidence type="ECO:0000313" key="6">
    <source>
        <dbReference type="Proteomes" id="UP000190037"/>
    </source>
</evidence>
<evidence type="ECO:0000259" key="4">
    <source>
        <dbReference type="PROSITE" id="PS50801"/>
    </source>
</evidence>
<dbReference type="PANTHER" id="PTHR33495">
    <property type="entry name" value="ANTI-SIGMA FACTOR ANTAGONIST TM_1081-RELATED-RELATED"/>
    <property type="match status" value="1"/>
</dbReference>
<dbReference type="PANTHER" id="PTHR33495:SF2">
    <property type="entry name" value="ANTI-SIGMA FACTOR ANTAGONIST TM_1081-RELATED"/>
    <property type="match status" value="1"/>
</dbReference>
<dbReference type="Gene3D" id="3.30.750.24">
    <property type="entry name" value="STAS domain"/>
    <property type="match status" value="1"/>
</dbReference>
<keyword evidence="6" id="KW-1185">Reference proteome</keyword>
<dbReference type="CDD" id="cd07043">
    <property type="entry name" value="STAS_anti-anti-sigma_factors"/>
    <property type="match status" value="1"/>
</dbReference>
<dbReference type="SUPFAM" id="SSF52091">
    <property type="entry name" value="SpoIIaa-like"/>
    <property type="match status" value="1"/>
</dbReference>
<evidence type="ECO:0000256" key="3">
    <source>
        <dbReference type="SAM" id="MobiDB-lite"/>
    </source>
</evidence>
<dbReference type="NCBIfam" id="TIGR00377">
    <property type="entry name" value="ant_ant_sig"/>
    <property type="match status" value="1"/>
</dbReference>
<accession>A0A1T3NLU5</accession>
<dbReference type="InterPro" id="IPR002645">
    <property type="entry name" value="STAS_dom"/>
</dbReference>
<dbReference type="GO" id="GO:0043856">
    <property type="term" value="F:anti-sigma factor antagonist activity"/>
    <property type="evidence" value="ECO:0007669"/>
    <property type="project" value="InterPro"/>
</dbReference>
<feature type="region of interest" description="Disordered" evidence="3">
    <location>
        <begin position="1"/>
        <end position="20"/>
    </location>
</feature>
<dbReference type="AlphaFoldDB" id="A0A1T3NLU5"/>
<evidence type="ECO:0000256" key="1">
    <source>
        <dbReference type="ARBA" id="ARBA00009013"/>
    </source>
</evidence>
<dbReference type="Proteomes" id="UP000190037">
    <property type="component" value="Unassembled WGS sequence"/>
</dbReference>
<dbReference type="PROSITE" id="PS50801">
    <property type="entry name" value="STAS"/>
    <property type="match status" value="1"/>
</dbReference>
<dbReference type="STRING" id="159449.B4N89_36990"/>
<dbReference type="InterPro" id="IPR003658">
    <property type="entry name" value="Anti-sigma_ant"/>
</dbReference>
<gene>
    <name evidence="5" type="ORF">B4N89_36990</name>
</gene>
<dbReference type="InterPro" id="IPR036513">
    <property type="entry name" value="STAS_dom_sf"/>
</dbReference>
<name>A0A1T3NLU5_9ACTN</name>
<dbReference type="EMBL" id="MWQN01000003">
    <property type="protein sequence ID" value="OPC77863.1"/>
    <property type="molecule type" value="Genomic_DNA"/>
</dbReference>
<reference evidence="5 6" key="1">
    <citation type="submission" date="2017-03" db="EMBL/GenBank/DDBJ databases">
        <title>Draft genome sequence of Streptomyces scabrisporus NF3, endophyte isolated from Amphipterygium adstringens.</title>
        <authorList>
            <person name="Vazquez M."/>
            <person name="Ceapa C.D."/>
            <person name="Rodriguez Luna D."/>
            <person name="Sanchez Esquivel S."/>
        </authorList>
    </citation>
    <scope>NUCLEOTIDE SEQUENCE [LARGE SCALE GENOMIC DNA]</scope>
    <source>
        <strain evidence="5 6">NF3</strain>
    </source>
</reference>
<comment type="similarity">
    <text evidence="1 2">Belongs to the anti-sigma-factor antagonist family.</text>
</comment>
<organism evidence="5 6">
    <name type="scientific">Embleya scabrispora</name>
    <dbReference type="NCBI Taxonomy" id="159449"/>
    <lineage>
        <taxon>Bacteria</taxon>
        <taxon>Bacillati</taxon>
        <taxon>Actinomycetota</taxon>
        <taxon>Actinomycetes</taxon>
        <taxon>Kitasatosporales</taxon>
        <taxon>Streptomycetaceae</taxon>
        <taxon>Embleya</taxon>
    </lineage>
</organism>
<sequence length="267" mass="28473">MRHGHTIEYNDVDLPDEQGGDPMSVAESDLVLTVHTPRPGAVVVDVRGHLDHHTAPRLRGRGFELIDRGLHHVVLNLAGLRFSDSTGLAVLVALHHRTRAHRGSIAVAAPPERFRRMLRVTGLSLVIAEHDDVDHALAAIETDDAPARCAAATPARTDTAKPPDPAPAGGRGRGPPLERRTASRLARRPFVSTWCFRRDGCVGRRKGGLQRRVGEGARVGAAGLAFPSGSGVLGGRCALGCVGWCGVRPSRWWVAVGVRGSGAGDFR</sequence>
<evidence type="ECO:0000313" key="5">
    <source>
        <dbReference type="EMBL" id="OPC77863.1"/>
    </source>
</evidence>
<feature type="region of interest" description="Disordered" evidence="3">
    <location>
        <begin position="150"/>
        <end position="182"/>
    </location>
</feature>
<evidence type="ECO:0000256" key="2">
    <source>
        <dbReference type="RuleBase" id="RU003749"/>
    </source>
</evidence>